<evidence type="ECO:0000256" key="6">
    <source>
        <dbReference type="ARBA" id="ARBA00022989"/>
    </source>
</evidence>
<feature type="transmembrane region" description="Helical" evidence="8">
    <location>
        <begin position="100"/>
        <end position="118"/>
    </location>
</feature>
<feature type="transmembrane region" description="Helical" evidence="8">
    <location>
        <begin position="138"/>
        <end position="158"/>
    </location>
</feature>
<dbReference type="Proteomes" id="UP000184222">
    <property type="component" value="Chromosome"/>
</dbReference>
<keyword evidence="2" id="KW-0813">Transport</keyword>
<feature type="transmembrane region" description="Helical" evidence="8">
    <location>
        <begin position="267"/>
        <end position="292"/>
    </location>
</feature>
<gene>
    <name evidence="9" type="ORF">F7310_04375</name>
</gene>
<feature type="transmembrane region" description="Helical" evidence="8">
    <location>
        <begin position="207"/>
        <end position="230"/>
    </location>
</feature>
<sequence length="483" mass="53178">MNFSLFKNASKLLLITQLVSTISFAVLYSTLVLFMTQGLGFTVTKASAVMGVFVAFNYGLHLLGGYVGGRLISYRSLFLIGMVLQTIACLFLSFPSTENLYIALALFLSGSGMNVPCINMMLTQQFENDDSSRESAFYWNYAGMNIGFFIGFTVAGVFQQDNSYNILFLLTAITNITAFILLAVGWKTVADRTTPLVKKVEKIGDHILLKNNSFAIVIILLVIALLFLALQYPLNTNYIVLGIGILLLAMFIPIAKAQREKEQKEKVYAYFILACFGLVFWSAYSLAPMALTVFTEANVDRHFLGFLMPTQWFQNVNTIVIAIGGMLLPSILIIVRKRFIFSFPMQFCFSIIFMAIGFLMLIIGILCANTAGYTAAIWLILSYAFQSIGELLIGPTGYAMVGKLASPKLQGLMMGSWMVVTGGTSGVIASLLSMVVASPDIHATPTQTNTSYLILFTILTLVAAIAAFLMYLIIPRIRKLAHI</sequence>
<dbReference type="OrthoDB" id="9772725at2"/>
<dbReference type="NCBIfam" id="TIGR00924">
    <property type="entry name" value="yjdL_sub1_fam"/>
    <property type="match status" value="1"/>
</dbReference>
<dbReference type="InterPro" id="IPR036259">
    <property type="entry name" value="MFS_trans_sf"/>
</dbReference>
<proteinExistence type="predicted"/>
<keyword evidence="5" id="KW-0653">Protein transport</keyword>
<dbReference type="KEGG" id="frx:F7310_04375"/>
<feature type="transmembrane region" description="Helical" evidence="8">
    <location>
        <begin position="452"/>
        <end position="474"/>
    </location>
</feature>
<keyword evidence="3" id="KW-1003">Cell membrane</keyword>
<keyword evidence="5" id="KW-0571">Peptide transport</keyword>
<dbReference type="PANTHER" id="PTHR23517:SF15">
    <property type="entry name" value="PROTON-DEPENDENT OLIGOPEPTIDE FAMILY TRANSPORT PROTEIN"/>
    <property type="match status" value="1"/>
</dbReference>
<feature type="transmembrane region" description="Helical" evidence="8">
    <location>
        <begin position="236"/>
        <end position="255"/>
    </location>
</feature>
<feature type="transmembrane region" description="Helical" evidence="8">
    <location>
        <begin position="12"/>
        <end position="34"/>
    </location>
</feature>
<dbReference type="SUPFAM" id="SSF103473">
    <property type="entry name" value="MFS general substrate transporter"/>
    <property type="match status" value="1"/>
</dbReference>
<keyword evidence="10" id="KW-1185">Reference proteome</keyword>
<dbReference type="InterPro" id="IPR050171">
    <property type="entry name" value="MFS_Transporters"/>
</dbReference>
<feature type="transmembrane region" description="Helical" evidence="8">
    <location>
        <begin position="347"/>
        <end position="371"/>
    </location>
</feature>
<dbReference type="InterPro" id="IPR005279">
    <property type="entry name" value="Dipep/tripep_permease"/>
</dbReference>
<evidence type="ECO:0000256" key="4">
    <source>
        <dbReference type="ARBA" id="ARBA00022692"/>
    </source>
</evidence>
<evidence type="ECO:0000256" key="3">
    <source>
        <dbReference type="ARBA" id="ARBA00022475"/>
    </source>
</evidence>
<feature type="transmembrane region" description="Helical" evidence="8">
    <location>
        <begin position="412"/>
        <end position="432"/>
    </location>
</feature>
<feature type="transmembrane region" description="Helical" evidence="8">
    <location>
        <begin position="164"/>
        <end position="186"/>
    </location>
</feature>
<feature type="transmembrane region" description="Helical" evidence="8">
    <location>
        <begin position="312"/>
        <end position="335"/>
    </location>
</feature>
<evidence type="ECO:0000313" key="10">
    <source>
        <dbReference type="Proteomes" id="UP000184222"/>
    </source>
</evidence>
<dbReference type="AlphaFoldDB" id="A0A1L4BVA3"/>
<dbReference type="GO" id="GO:0015833">
    <property type="term" value="P:peptide transport"/>
    <property type="evidence" value="ECO:0007669"/>
    <property type="project" value="UniProtKB-KW"/>
</dbReference>
<evidence type="ECO:0000256" key="1">
    <source>
        <dbReference type="ARBA" id="ARBA00004651"/>
    </source>
</evidence>
<feature type="transmembrane region" description="Helical" evidence="8">
    <location>
        <begin position="76"/>
        <end position="94"/>
    </location>
</feature>
<protein>
    <submittedName>
        <fullName evidence="9">Peptide transporter</fullName>
    </submittedName>
</protein>
<dbReference type="GO" id="GO:1904680">
    <property type="term" value="F:peptide transmembrane transporter activity"/>
    <property type="evidence" value="ECO:0007669"/>
    <property type="project" value="InterPro"/>
</dbReference>
<organism evidence="9 10">
    <name type="scientific">Francisella uliginis</name>
    <dbReference type="NCBI Taxonomy" id="573570"/>
    <lineage>
        <taxon>Bacteria</taxon>
        <taxon>Pseudomonadati</taxon>
        <taxon>Pseudomonadota</taxon>
        <taxon>Gammaproteobacteria</taxon>
        <taxon>Thiotrichales</taxon>
        <taxon>Francisellaceae</taxon>
        <taxon>Francisella</taxon>
    </lineage>
</organism>
<evidence type="ECO:0000256" key="5">
    <source>
        <dbReference type="ARBA" id="ARBA00022856"/>
    </source>
</evidence>
<feature type="transmembrane region" description="Helical" evidence="8">
    <location>
        <begin position="377"/>
        <end position="400"/>
    </location>
</feature>
<evidence type="ECO:0000313" key="9">
    <source>
        <dbReference type="EMBL" id="API87763.1"/>
    </source>
</evidence>
<comment type="subcellular location">
    <subcellularLocation>
        <location evidence="1">Cell membrane</location>
        <topology evidence="1">Multi-pass membrane protein</topology>
    </subcellularLocation>
</comment>
<dbReference type="PANTHER" id="PTHR23517">
    <property type="entry name" value="RESISTANCE PROTEIN MDTM, PUTATIVE-RELATED-RELATED"/>
    <property type="match status" value="1"/>
</dbReference>
<dbReference type="STRING" id="573570.F7310_04375"/>
<dbReference type="Gene3D" id="1.20.1250.20">
    <property type="entry name" value="MFS general substrate transporter like domains"/>
    <property type="match status" value="1"/>
</dbReference>
<evidence type="ECO:0000256" key="8">
    <source>
        <dbReference type="SAM" id="Phobius"/>
    </source>
</evidence>
<keyword evidence="4 8" id="KW-0812">Transmembrane</keyword>
<evidence type="ECO:0000256" key="7">
    <source>
        <dbReference type="ARBA" id="ARBA00023136"/>
    </source>
</evidence>
<dbReference type="GO" id="GO:0005886">
    <property type="term" value="C:plasma membrane"/>
    <property type="evidence" value="ECO:0007669"/>
    <property type="project" value="UniProtKB-SubCell"/>
</dbReference>
<name>A0A1L4BVA3_9GAMM</name>
<dbReference type="EMBL" id="CP016796">
    <property type="protein sequence ID" value="API87763.1"/>
    <property type="molecule type" value="Genomic_DNA"/>
</dbReference>
<keyword evidence="6 8" id="KW-1133">Transmembrane helix</keyword>
<dbReference type="InterPro" id="IPR000109">
    <property type="entry name" value="POT_fam"/>
</dbReference>
<feature type="transmembrane region" description="Helical" evidence="8">
    <location>
        <begin position="46"/>
        <end position="64"/>
    </location>
</feature>
<dbReference type="Pfam" id="PF00854">
    <property type="entry name" value="PTR2"/>
    <property type="match status" value="1"/>
</dbReference>
<accession>A0A1L4BVA3</accession>
<evidence type="ECO:0000256" key="2">
    <source>
        <dbReference type="ARBA" id="ARBA00022448"/>
    </source>
</evidence>
<keyword evidence="7 8" id="KW-0472">Membrane</keyword>
<reference evidence="9 10" key="1">
    <citation type="journal article" date="2016" name="Appl. Environ. Microbiol.">
        <title>Whole genome relationships among Francisella bacteria of diverse origin define new species and provide specific regions for detection.</title>
        <authorList>
            <person name="Challacombe J.F."/>
            <person name="Petersen J.M."/>
            <person name="Gallegos-Graves V."/>
            <person name="Hodge D."/>
            <person name="Pillai S."/>
            <person name="Kuske C.R."/>
        </authorList>
    </citation>
    <scope>NUCLEOTIDE SEQUENCE [LARGE SCALE GENOMIC DNA]</scope>
    <source>
        <strain evidence="10">TX07-7310</strain>
    </source>
</reference>